<dbReference type="SUPFAM" id="SSF81790">
    <property type="entry name" value="Myosin phosphatase inhibitor 17kDa protein, CPI-17"/>
    <property type="match status" value="1"/>
</dbReference>
<reference evidence="5" key="2">
    <citation type="submission" date="2025-09" db="UniProtKB">
        <authorList>
            <consortium name="Ensembl"/>
        </authorList>
    </citation>
    <scope>IDENTIFICATION</scope>
</reference>
<sequence length="187" mass="20280">MAANRVGRRQGRGGSPGRSPAARRPQPPARSPGLQRRPARVTVKYNRRELQRRLDTEQWIDGRLEELYRGREGEMPDEVNIDDLLELETDEERAQKLQGILRSCTADTEVRTHGVGGHVWSGDTSVWGVHAATPPPPSPSSGCSNRALKGKSIQLRLPPGGPFPPRLSPVAASGKGGWGGLNFLGGL</sequence>
<evidence type="ECO:0000313" key="6">
    <source>
        <dbReference type="Proteomes" id="UP000694541"/>
    </source>
</evidence>
<protein>
    <recommendedName>
        <fullName evidence="7">Protein phosphatase 1 regulatory inhibitor subunit 14A</fullName>
    </recommendedName>
</protein>
<dbReference type="PANTHER" id="PTHR16188:SF4">
    <property type="entry name" value="PROTEIN PHOSPHATASE 1 REGULATORY SUBUNIT 14A"/>
    <property type="match status" value="1"/>
</dbReference>
<feature type="compositionally biased region" description="Basic residues" evidence="4">
    <location>
        <begin position="1"/>
        <end position="11"/>
    </location>
</feature>
<feature type="region of interest" description="Disordered" evidence="4">
    <location>
        <begin position="1"/>
        <end position="43"/>
    </location>
</feature>
<organism evidence="5 6">
    <name type="scientific">Accipiter nisus</name>
    <name type="common">Eurasian sparrowhawk</name>
    <dbReference type="NCBI Taxonomy" id="211598"/>
    <lineage>
        <taxon>Eukaryota</taxon>
        <taxon>Metazoa</taxon>
        <taxon>Chordata</taxon>
        <taxon>Craniata</taxon>
        <taxon>Vertebrata</taxon>
        <taxon>Euteleostomi</taxon>
        <taxon>Archelosauria</taxon>
        <taxon>Archosauria</taxon>
        <taxon>Dinosauria</taxon>
        <taxon>Saurischia</taxon>
        <taxon>Theropoda</taxon>
        <taxon>Coelurosauria</taxon>
        <taxon>Aves</taxon>
        <taxon>Neognathae</taxon>
        <taxon>Neoaves</taxon>
        <taxon>Telluraves</taxon>
        <taxon>Accipitrimorphae</taxon>
        <taxon>Accipitriformes</taxon>
        <taxon>Accipitridae</taxon>
        <taxon>Accipitrinae</taxon>
        <taxon>Accipiter</taxon>
    </lineage>
</organism>
<name>A0A8B9MXQ6_9AVES</name>
<reference evidence="5" key="1">
    <citation type="submission" date="2025-08" db="UniProtKB">
        <authorList>
            <consortium name="Ensembl"/>
        </authorList>
    </citation>
    <scope>IDENTIFICATION</scope>
</reference>
<dbReference type="Pfam" id="PF05361">
    <property type="entry name" value="PP1_inhibitor"/>
    <property type="match status" value="1"/>
</dbReference>
<dbReference type="GO" id="GO:0005737">
    <property type="term" value="C:cytoplasm"/>
    <property type="evidence" value="ECO:0007669"/>
    <property type="project" value="InterPro"/>
</dbReference>
<evidence type="ECO:0000256" key="3">
    <source>
        <dbReference type="ARBA" id="ARBA00023272"/>
    </source>
</evidence>
<dbReference type="InterPro" id="IPR036658">
    <property type="entry name" value="CPI-17_sf"/>
</dbReference>
<dbReference type="GO" id="GO:0004865">
    <property type="term" value="F:protein serine/threonine phosphatase inhibitor activity"/>
    <property type="evidence" value="ECO:0007669"/>
    <property type="project" value="TreeGrafter"/>
</dbReference>
<dbReference type="Proteomes" id="UP000694541">
    <property type="component" value="Unplaced"/>
</dbReference>
<evidence type="ECO:0000256" key="2">
    <source>
        <dbReference type="ARBA" id="ARBA00022553"/>
    </source>
</evidence>
<dbReference type="AlphaFoldDB" id="A0A8B9MXQ6"/>
<evidence type="ECO:0000256" key="4">
    <source>
        <dbReference type="SAM" id="MobiDB-lite"/>
    </source>
</evidence>
<dbReference type="PANTHER" id="PTHR16188">
    <property type="entry name" value="PROTEIN PHOSPHATASE 1 INHIBITOR POTENTIATED BY PROTEIN KINASE C"/>
    <property type="match status" value="1"/>
</dbReference>
<dbReference type="InterPro" id="IPR008025">
    <property type="entry name" value="CPI-17"/>
</dbReference>
<keyword evidence="2" id="KW-0597">Phosphoprotein</keyword>
<dbReference type="Gene3D" id="1.10.150.220">
    <property type="entry name" value="CPI-17"/>
    <property type="match status" value="1"/>
</dbReference>
<keyword evidence="3" id="KW-0650">Protein phosphatase inhibitor</keyword>
<evidence type="ECO:0000256" key="1">
    <source>
        <dbReference type="ARBA" id="ARBA00005483"/>
    </source>
</evidence>
<keyword evidence="6" id="KW-1185">Reference proteome</keyword>
<dbReference type="Ensembl" id="ENSANIT00000015311.1">
    <property type="protein sequence ID" value="ENSANIP00000014796.1"/>
    <property type="gene ID" value="ENSANIG00000010089.1"/>
</dbReference>
<accession>A0A8B9MXQ6</accession>
<evidence type="ECO:0000313" key="5">
    <source>
        <dbReference type="Ensembl" id="ENSANIP00000014796.1"/>
    </source>
</evidence>
<evidence type="ECO:0008006" key="7">
    <source>
        <dbReference type="Google" id="ProtNLM"/>
    </source>
</evidence>
<proteinExistence type="inferred from homology"/>
<comment type="similarity">
    <text evidence="1">Belongs to the PP1 inhibitor family.</text>
</comment>